<keyword evidence="2 5" id="KW-0812">Transmembrane</keyword>
<keyword evidence="5" id="KW-0813">Transport</keyword>
<dbReference type="Proteomes" id="UP000182409">
    <property type="component" value="Unassembled WGS sequence"/>
</dbReference>
<evidence type="ECO:0000256" key="5">
    <source>
        <dbReference type="RuleBase" id="RU363032"/>
    </source>
</evidence>
<feature type="transmembrane region" description="Helical" evidence="5">
    <location>
        <begin position="502"/>
        <end position="524"/>
    </location>
</feature>
<comment type="subcellular location">
    <subcellularLocation>
        <location evidence="1 5">Cell membrane</location>
        <topology evidence="1 5">Multi-pass membrane protein</topology>
    </subcellularLocation>
</comment>
<evidence type="ECO:0000256" key="4">
    <source>
        <dbReference type="ARBA" id="ARBA00023136"/>
    </source>
</evidence>
<feature type="domain" description="ABC transmembrane type-1" evidence="6">
    <location>
        <begin position="389"/>
        <end position="579"/>
    </location>
</feature>
<reference evidence="7 8" key="1">
    <citation type="submission" date="2016-10" db="EMBL/GenBank/DDBJ databases">
        <authorList>
            <person name="de Groot N.N."/>
        </authorList>
    </citation>
    <scope>NUCLEOTIDE SEQUENCE [LARGE SCALE GENOMIC DNA]</scope>
    <source>
        <strain evidence="7 8">AB35.6</strain>
    </source>
</reference>
<organism evidence="7 8">
    <name type="scientific">Terriglobus roseus</name>
    <dbReference type="NCBI Taxonomy" id="392734"/>
    <lineage>
        <taxon>Bacteria</taxon>
        <taxon>Pseudomonadati</taxon>
        <taxon>Acidobacteriota</taxon>
        <taxon>Terriglobia</taxon>
        <taxon>Terriglobales</taxon>
        <taxon>Acidobacteriaceae</taxon>
        <taxon>Terriglobus</taxon>
    </lineage>
</organism>
<protein>
    <submittedName>
        <fullName evidence="7">NitT/TauT family transport system permease protein</fullName>
    </submittedName>
</protein>
<dbReference type="InterPro" id="IPR035906">
    <property type="entry name" value="MetI-like_sf"/>
</dbReference>
<evidence type="ECO:0000259" key="6">
    <source>
        <dbReference type="PROSITE" id="PS50928"/>
    </source>
</evidence>
<feature type="transmembrane region" description="Helical" evidence="5">
    <location>
        <begin position="200"/>
        <end position="222"/>
    </location>
</feature>
<feature type="domain" description="ABC transmembrane type-1" evidence="6">
    <location>
        <begin position="80"/>
        <end position="274"/>
    </location>
</feature>
<name>A0A1H4T5Q6_9BACT</name>
<keyword evidence="3 5" id="KW-1133">Transmembrane helix</keyword>
<accession>A0A1H4T5Q6</accession>
<evidence type="ECO:0000256" key="3">
    <source>
        <dbReference type="ARBA" id="ARBA00022989"/>
    </source>
</evidence>
<evidence type="ECO:0000313" key="7">
    <source>
        <dbReference type="EMBL" id="SEC51772.1"/>
    </source>
</evidence>
<feature type="transmembrane region" description="Helical" evidence="5">
    <location>
        <begin position="394"/>
        <end position="416"/>
    </location>
</feature>
<feature type="transmembrane region" description="Helical" evidence="5">
    <location>
        <begin position="428"/>
        <end position="448"/>
    </location>
</feature>
<dbReference type="EMBL" id="FNSD01000001">
    <property type="protein sequence ID" value="SEC51772.1"/>
    <property type="molecule type" value="Genomic_DNA"/>
</dbReference>
<dbReference type="GO" id="GO:0005886">
    <property type="term" value="C:plasma membrane"/>
    <property type="evidence" value="ECO:0007669"/>
    <property type="project" value="UniProtKB-SubCell"/>
</dbReference>
<feature type="transmembrane region" description="Helical" evidence="5">
    <location>
        <begin position="116"/>
        <end position="142"/>
    </location>
</feature>
<sequence>MKNLPDSFGSLRTRRELGIPQTLARSQAVQRSWPFFLDLVVACIGLAIFYGVVQIARLWLGQPQPNVVLSLSPHALPRYAFYSIVRMGLAYILSLIFAVGYGYIAAYSRRLEALMIAALDILQSIPVLSFLPGVMLAMVALFRTRQLGLELGCIILIFTGQVWNMAFSFYSSLKSLPRELTEASAIYGFSRWQRLLQLELPYAAIGLIWNSMVSVAGGWFFLMACEMFVLGSRDFRLPGLGSYLQTAASEGNTTAILWGLLTMILIIVATDQLLWRPVIAWSDRFKFEQVESSRRVRSPLLSMLQQSNFVRRLGHLTLEPLTERLYRREAKRRSTHPQYDEAGRRAPSTVVRTVAIAAIFVMVGYAAIRALHLLRGIDQHEVLQIFGGAGMTLMRVVIALLLATLWTVPAGVAIGFHPRLARIAQPLAQIAASVPATALFPVLLLLLLKSGAGMGTGAVLLMLLGTQWYILFNVIAGAMAIPNDLKEVARLFHFGTVQRWRTVILPGIFPYLLTGLITASGGAWNASIIAEYFRLKSNTLTTFGLGEQISAATDAGRFAVLLLATIVMALMVVTINRLVWRPLFRIAESKYKLGA</sequence>
<dbReference type="PANTHER" id="PTHR42744:SF1">
    <property type="entry name" value="BINDING-PROTEIN-DEPENDENT TRANSPORT SYSTEMS INNER MEMBRANE COMPONENT"/>
    <property type="match status" value="1"/>
</dbReference>
<evidence type="ECO:0000313" key="8">
    <source>
        <dbReference type="Proteomes" id="UP000182409"/>
    </source>
</evidence>
<dbReference type="OrthoDB" id="9806809at2"/>
<feature type="transmembrane region" description="Helical" evidence="5">
    <location>
        <begin position="148"/>
        <end position="170"/>
    </location>
</feature>
<dbReference type="RefSeq" id="WP_074655384.1">
    <property type="nucleotide sequence ID" value="NZ_FNSD01000001.1"/>
</dbReference>
<feature type="transmembrane region" description="Helical" evidence="5">
    <location>
        <begin position="460"/>
        <end position="481"/>
    </location>
</feature>
<dbReference type="Pfam" id="PF00528">
    <property type="entry name" value="BPD_transp_1"/>
    <property type="match status" value="2"/>
</dbReference>
<feature type="transmembrane region" description="Helical" evidence="5">
    <location>
        <begin position="35"/>
        <end position="59"/>
    </location>
</feature>
<comment type="similarity">
    <text evidence="5">Belongs to the binding-protein-dependent transport system permease family.</text>
</comment>
<dbReference type="SUPFAM" id="SSF161098">
    <property type="entry name" value="MetI-like"/>
    <property type="match status" value="2"/>
</dbReference>
<feature type="transmembrane region" description="Helical" evidence="5">
    <location>
        <begin position="255"/>
        <end position="275"/>
    </location>
</feature>
<proteinExistence type="inferred from homology"/>
<feature type="transmembrane region" description="Helical" evidence="5">
    <location>
        <begin position="354"/>
        <end position="374"/>
    </location>
</feature>
<keyword evidence="4 5" id="KW-0472">Membrane</keyword>
<evidence type="ECO:0000256" key="2">
    <source>
        <dbReference type="ARBA" id="ARBA00022692"/>
    </source>
</evidence>
<dbReference type="AlphaFoldDB" id="A0A1H4T5Q6"/>
<feature type="transmembrane region" description="Helical" evidence="5">
    <location>
        <begin position="79"/>
        <end position="104"/>
    </location>
</feature>
<dbReference type="PROSITE" id="PS50928">
    <property type="entry name" value="ABC_TM1"/>
    <property type="match status" value="2"/>
</dbReference>
<feature type="transmembrane region" description="Helical" evidence="5">
    <location>
        <begin position="558"/>
        <end position="580"/>
    </location>
</feature>
<evidence type="ECO:0000256" key="1">
    <source>
        <dbReference type="ARBA" id="ARBA00004651"/>
    </source>
</evidence>
<dbReference type="PANTHER" id="PTHR42744">
    <property type="entry name" value="BINDING-PROTEIN-DEPENDENT TRANSPORT SYSTEMS INNER MEMBRANE COMPONENT"/>
    <property type="match status" value="1"/>
</dbReference>
<dbReference type="Gene3D" id="1.10.3720.10">
    <property type="entry name" value="MetI-like"/>
    <property type="match status" value="2"/>
</dbReference>
<dbReference type="GO" id="GO:0055085">
    <property type="term" value="P:transmembrane transport"/>
    <property type="evidence" value="ECO:0007669"/>
    <property type="project" value="InterPro"/>
</dbReference>
<dbReference type="CDD" id="cd06261">
    <property type="entry name" value="TM_PBP2"/>
    <property type="match status" value="2"/>
</dbReference>
<gene>
    <name evidence="7" type="ORF">SAMN05443244_3655</name>
</gene>
<dbReference type="InterPro" id="IPR000515">
    <property type="entry name" value="MetI-like"/>
</dbReference>